<evidence type="ECO:0000313" key="3">
    <source>
        <dbReference type="Proteomes" id="UP000094385"/>
    </source>
</evidence>
<reference evidence="2 3" key="1">
    <citation type="journal article" date="2016" name="Proc. Natl. Acad. Sci. U.S.A.">
        <title>Comparative genomics of biotechnologically important yeasts.</title>
        <authorList>
            <person name="Riley R."/>
            <person name="Haridas S."/>
            <person name="Wolfe K.H."/>
            <person name="Lopes M.R."/>
            <person name="Hittinger C.T."/>
            <person name="Goeker M."/>
            <person name="Salamov A.A."/>
            <person name="Wisecaver J.H."/>
            <person name="Long T.M."/>
            <person name="Calvey C.H."/>
            <person name="Aerts A.L."/>
            <person name="Barry K.W."/>
            <person name="Choi C."/>
            <person name="Clum A."/>
            <person name="Coughlan A.Y."/>
            <person name="Deshpande S."/>
            <person name="Douglass A.P."/>
            <person name="Hanson S.J."/>
            <person name="Klenk H.-P."/>
            <person name="LaButti K.M."/>
            <person name="Lapidus A."/>
            <person name="Lindquist E.A."/>
            <person name="Lipzen A.M."/>
            <person name="Meier-Kolthoff J.P."/>
            <person name="Ohm R.A."/>
            <person name="Otillar R.P."/>
            <person name="Pangilinan J.L."/>
            <person name="Peng Y."/>
            <person name="Rokas A."/>
            <person name="Rosa C.A."/>
            <person name="Scheuner C."/>
            <person name="Sibirny A.A."/>
            <person name="Slot J.C."/>
            <person name="Stielow J.B."/>
            <person name="Sun H."/>
            <person name="Kurtzman C.P."/>
            <person name="Blackwell M."/>
            <person name="Grigoriev I.V."/>
            <person name="Jeffries T.W."/>
        </authorList>
    </citation>
    <scope>NUCLEOTIDE SEQUENCE [LARGE SCALE GENOMIC DNA]</scope>
    <source>
        <strain evidence="2 3">NRRL Y-11557</strain>
    </source>
</reference>
<dbReference type="Proteomes" id="UP000094385">
    <property type="component" value="Unassembled WGS sequence"/>
</dbReference>
<gene>
    <name evidence="2" type="ORF">LIPSTDRAFT_29739</name>
</gene>
<keyword evidence="3" id="KW-1185">Reference proteome</keyword>
<dbReference type="PANTHER" id="PTHR38048:SF2">
    <property type="entry name" value="HEMERYTHRIN-LIKE DOMAIN-CONTAINING PROTEIN"/>
    <property type="match status" value="1"/>
</dbReference>
<evidence type="ECO:0000259" key="1">
    <source>
        <dbReference type="Pfam" id="PF01814"/>
    </source>
</evidence>
<name>A0A1E3PY59_LIPST</name>
<organism evidence="2 3">
    <name type="scientific">Lipomyces starkeyi NRRL Y-11557</name>
    <dbReference type="NCBI Taxonomy" id="675824"/>
    <lineage>
        <taxon>Eukaryota</taxon>
        <taxon>Fungi</taxon>
        <taxon>Dikarya</taxon>
        <taxon>Ascomycota</taxon>
        <taxon>Saccharomycotina</taxon>
        <taxon>Lipomycetes</taxon>
        <taxon>Lipomycetales</taxon>
        <taxon>Lipomycetaceae</taxon>
        <taxon>Lipomyces</taxon>
    </lineage>
</organism>
<dbReference type="EMBL" id="KV454300">
    <property type="protein sequence ID" value="ODQ70351.1"/>
    <property type="molecule type" value="Genomic_DNA"/>
</dbReference>
<dbReference type="InterPro" id="IPR012312">
    <property type="entry name" value="Hemerythrin-like"/>
</dbReference>
<dbReference type="STRING" id="675824.A0A1E3PY59"/>
<dbReference type="Gene3D" id="1.20.120.520">
    <property type="entry name" value="nmb1532 protein domain like"/>
    <property type="match status" value="1"/>
</dbReference>
<dbReference type="OrthoDB" id="58416at2759"/>
<dbReference type="AlphaFoldDB" id="A0A1E3PY59"/>
<sequence>MTVRKVLIPTDPFEQPQFIMCRLHYAFETAFNNTLKLLEEPPCNDLNNFLGYCKAWCTTLISHHDNEERIMFPYLQRKLDFAKELEQHKNMHKSLTAFLEKVALARKDPATFDPKGMAQILKTTEDNLIAHLHQEIEDLAPERLKVFTGEEIGEMMSLVHKYVMRHENPVMTLPFVRSHTPPEYKSWPPLPWVIKKLLLPLLVLRHSGYWKYSPHSMN</sequence>
<accession>A0A1E3PY59</accession>
<proteinExistence type="predicted"/>
<dbReference type="InterPro" id="IPR053206">
    <property type="entry name" value="Dimeric_xanthone_biosynth"/>
</dbReference>
<feature type="domain" description="Hemerythrin-like" evidence="1">
    <location>
        <begin position="30"/>
        <end position="141"/>
    </location>
</feature>
<evidence type="ECO:0000313" key="2">
    <source>
        <dbReference type="EMBL" id="ODQ70351.1"/>
    </source>
</evidence>
<dbReference type="PANTHER" id="PTHR38048">
    <property type="entry name" value="EXPRESSED PROTEIN"/>
    <property type="match status" value="1"/>
</dbReference>
<dbReference type="Pfam" id="PF01814">
    <property type="entry name" value="Hemerythrin"/>
    <property type="match status" value="1"/>
</dbReference>
<protein>
    <recommendedName>
        <fullName evidence="1">Hemerythrin-like domain-containing protein</fullName>
    </recommendedName>
</protein>